<dbReference type="PRINTS" id="PR00385">
    <property type="entry name" value="P450"/>
</dbReference>
<evidence type="ECO:0000256" key="5">
    <source>
        <dbReference type="ARBA" id="ARBA00010617"/>
    </source>
</evidence>
<sequence length="498" mass="56662">LEEIFDYFNLDLSSGTGGLSLLAATLILIKLFQGSVRWLTVGRKQPPGPAGLLVVGYLPFLGKEPHKTFWNMRKKYGNIIGVQLGPKYTVVLNDYNLMKEVLCHPSALYRAPGLFAGLGADGLITANGEKWQEQRKYVMSTARDLGLGKGRWEDLIMEEIQMFTEKIRELDGKPTDISYILSYSLISNIVILLTGRRLSEPDKIKLCIEFTELAFIFTSPSSATSVMPGLRKFCEIFKLAGYDRYSKVNRMFAEFMIEQINRHKTVPEYMNERDFINSYLETLSEISRSESKKKHFFSETELRGHLTALLLGGSDTIFSSLIWLLRLMCQHKNVQDKVYNELMEVFGKDGRSRYDERDKIPYTFAVIMEGQRYGSIVPLSGTRFASQDIPVQDYIIPKGAEITANLWAIHNDPTYWEEPEVFRPERFLSADGTKLLKPSTNYVPFSVGKRNCPGETIALMEILFYFTETVKNFEISTPPGVKSEFQIVNGLVSRLAPQ</sequence>
<keyword evidence="9" id="KW-0492">Microsome</keyword>
<comment type="cofactor">
    <cofactor evidence="1 14">
        <name>heme</name>
        <dbReference type="ChEBI" id="CHEBI:30413"/>
    </cofactor>
</comment>
<evidence type="ECO:0000256" key="7">
    <source>
        <dbReference type="ARBA" id="ARBA00022723"/>
    </source>
</evidence>
<comment type="similarity">
    <text evidence="5 15">Belongs to the cytochrome P450 family.</text>
</comment>
<feature type="non-terminal residue" evidence="16">
    <location>
        <position position="498"/>
    </location>
</feature>
<dbReference type="Gene3D" id="1.10.630.10">
    <property type="entry name" value="Cytochrome P450"/>
    <property type="match status" value="1"/>
</dbReference>
<dbReference type="GO" id="GO:0006805">
    <property type="term" value="P:xenobiotic metabolic process"/>
    <property type="evidence" value="ECO:0007669"/>
    <property type="project" value="TreeGrafter"/>
</dbReference>
<evidence type="ECO:0000256" key="6">
    <source>
        <dbReference type="ARBA" id="ARBA00022617"/>
    </source>
</evidence>
<evidence type="ECO:0000256" key="9">
    <source>
        <dbReference type="ARBA" id="ARBA00022848"/>
    </source>
</evidence>
<evidence type="ECO:0000256" key="12">
    <source>
        <dbReference type="ARBA" id="ARBA00023033"/>
    </source>
</evidence>
<evidence type="ECO:0000256" key="2">
    <source>
        <dbReference type="ARBA" id="ARBA00003690"/>
    </source>
</evidence>
<evidence type="ECO:0000256" key="3">
    <source>
        <dbReference type="ARBA" id="ARBA00004174"/>
    </source>
</evidence>
<keyword evidence="8" id="KW-0256">Endoplasmic reticulum</keyword>
<keyword evidence="17" id="KW-1185">Reference proteome</keyword>
<reference evidence="16 17" key="1">
    <citation type="submission" date="2024-04" db="EMBL/GenBank/DDBJ databases">
        <authorList>
            <person name="Rising A."/>
            <person name="Reimegard J."/>
            <person name="Sonavane S."/>
            <person name="Akerstrom W."/>
            <person name="Nylinder S."/>
            <person name="Hedman E."/>
            <person name="Kallberg Y."/>
        </authorList>
    </citation>
    <scope>NUCLEOTIDE SEQUENCE [LARGE SCALE GENOMIC DNA]</scope>
</reference>
<dbReference type="InterPro" id="IPR017972">
    <property type="entry name" value="Cyt_P450_CS"/>
</dbReference>
<evidence type="ECO:0000256" key="4">
    <source>
        <dbReference type="ARBA" id="ARBA00004406"/>
    </source>
</evidence>
<gene>
    <name evidence="16" type="ORF">LARSCL_LOCUS15189</name>
</gene>
<dbReference type="Pfam" id="PF00067">
    <property type="entry name" value="p450"/>
    <property type="match status" value="1"/>
</dbReference>
<evidence type="ECO:0000256" key="14">
    <source>
        <dbReference type="PIRSR" id="PIRSR602401-1"/>
    </source>
</evidence>
<dbReference type="GO" id="GO:0006082">
    <property type="term" value="P:organic acid metabolic process"/>
    <property type="evidence" value="ECO:0007669"/>
    <property type="project" value="TreeGrafter"/>
</dbReference>
<evidence type="ECO:0000256" key="8">
    <source>
        <dbReference type="ARBA" id="ARBA00022824"/>
    </source>
</evidence>
<evidence type="ECO:0000313" key="16">
    <source>
        <dbReference type="EMBL" id="CAL1288186.1"/>
    </source>
</evidence>
<protein>
    <recommendedName>
        <fullName evidence="18">Cytochrome</fullName>
    </recommendedName>
</protein>
<dbReference type="InterPro" id="IPR001128">
    <property type="entry name" value="Cyt_P450"/>
</dbReference>
<dbReference type="InterPro" id="IPR050182">
    <property type="entry name" value="Cytochrome_P450_fam2"/>
</dbReference>
<evidence type="ECO:0000256" key="13">
    <source>
        <dbReference type="ARBA" id="ARBA00023136"/>
    </source>
</evidence>
<feature type="binding site" description="axial binding residue" evidence="14">
    <location>
        <position position="452"/>
    </location>
    <ligand>
        <name>heme</name>
        <dbReference type="ChEBI" id="CHEBI:30413"/>
    </ligand>
    <ligandPart>
        <name>Fe</name>
        <dbReference type="ChEBI" id="CHEBI:18248"/>
    </ligandPart>
</feature>
<dbReference type="Proteomes" id="UP001497382">
    <property type="component" value="Unassembled WGS sequence"/>
</dbReference>
<dbReference type="SUPFAM" id="SSF48264">
    <property type="entry name" value="Cytochrome P450"/>
    <property type="match status" value="1"/>
</dbReference>
<dbReference type="FunFam" id="1.10.630.10:FF:000238">
    <property type="entry name" value="Cytochrome P450 2A6"/>
    <property type="match status" value="1"/>
</dbReference>
<dbReference type="InterPro" id="IPR002401">
    <property type="entry name" value="Cyt_P450_E_grp-I"/>
</dbReference>
<keyword evidence="10 15" id="KW-0560">Oxidoreductase</keyword>
<dbReference type="PANTHER" id="PTHR24300">
    <property type="entry name" value="CYTOCHROME P450 508A4-RELATED"/>
    <property type="match status" value="1"/>
</dbReference>
<dbReference type="AlphaFoldDB" id="A0AAV2AX71"/>
<keyword evidence="13" id="KW-0472">Membrane</keyword>
<accession>A0AAV2AX71</accession>
<evidence type="ECO:0000313" key="17">
    <source>
        <dbReference type="Proteomes" id="UP001497382"/>
    </source>
</evidence>
<dbReference type="InterPro" id="IPR036396">
    <property type="entry name" value="Cyt_P450_sf"/>
</dbReference>
<dbReference type="PANTHER" id="PTHR24300:SF403">
    <property type="entry name" value="CYTOCHROME P450 306A1"/>
    <property type="match status" value="1"/>
</dbReference>
<dbReference type="GO" id="GO:0008395">
    <property type="term" value="F:steroid hydroxylase activity"/>
    <property type="evidence" value="ECO:0007669"/>
    <property type="project" value="TreeGrafter"/>
</dbReference>
<evidence type="ECO:0000256" key="1">
    <source>
        <dbReference type="ARBA" id="ARBA00001971"/>
    </source>
</evidence>
<evidence type="ECO:0000256" key="11">
    <source>
        <dbReference type="ARBA" id="ARBA00023004"/>
    </source>
</evidence>
<evidence type="ECO:0008006" key="18">
    <source>
        <dbReference type="Google" id="ProtNLM"/>
    </source>
</evidence>
<dbReference type="GO" id="GO:0005506">
    <property type="term" value="F:iron ion binding"/>
    <property type="evidence" value="ECO:0007669"/>
    <property type="project" value="InterPro"/>
</dbReference>
<organism evidence="16 17">
    <name type="scientific">Larinioides sclopetarius</name>
    <dbReference type="NCBI Taxonomy" id="280406"/>
    <lineage>
        <taxon>Eukaryota</taxon>
        <taxon>Metazoa</taxon>
        <taxon>Ecdysozoa</taxon>
        <taxon>Arthropoda</taxon>
        <taxon>Chelicerata</taxon>
        <taxon>Arachnida</taxon>
        <taxon>Araneae</taxon>
        <taxon>Araneomorphae</taxon>
        <taxon>Entelegynae</taxon>
        <taxon>Araneoidea</taxon>
        <taxon>Araneidae</taxon>
        <taxon>Larinioides</taxon>
    </lineage>
</organism>
<dbReference type="PRINTS" id="PR00463">
    <property type="entry name" value="EP450I"/>
</dbReference>
<keyword evidence="11 14" id="KW-0408">Iron</keyword>
<keyword evidence="12 15" id="KW-0503">Monooxygenase</keyword>
<dbReference type="EMBL" id="CAXIEN010000227">
    <property type="protein sequence ID" value="CAL1288186.1"/>
    <property type="molecule type" value="Genomic_DNA"/>
</dbReference>
<keyword evidence="6 14" id="KW-0349">Heme</keyword>
<comment type="subcellular location">
    <subcellularLocation>
        <location evidence="4">Endoplasmic reticulum membrane</location>
        <topology evidence="4">Peripheral membrane protein</topology>
    </subcellularLocation>
    <subcellularLocation>
        <location evidence="3">Microsome membrane</location>
        <topology evidence="3">Peripheral membrane protein</topology>
    </subcellularLocation>
</comment>
<dbReference type="GO" id="GO:0016712">
    <property type="term" value="F:oxidoreductase activity, acting on paired donors, with incorporation or reduction of molecular oxygen, reduced flavin or flavoprotein as one donor, and incorporation of one atom of oxygen"/>
    <property type="evidence" value="ECO:0007669"/>
    <property type="project" value="TreeGrafter"/>
</dbReference>
<dbReference type="GO" id="GO:0020037">
    <property type="term" value="F:heme binding"/>
    <property type="evidence" value="ECO:0007669"/>
    <property type="project" value="InterPro"/>
</dbReference>
<evidence type="ECO:0000256" key="15">
    <source>
        <dbReference type="RuleBase" id="RU000461"/>
    </source>
</evidence>
<name>A0AAV2AX71_9ARAC</name>
<keyword evidence="7 14" id="KW-0479">Metal-binding</keyword>
<dbReference type="GO" id="GO:0005789">
    <property type="term" value="C:endoplasmic reticulum membrane"/>
    <property type="evidence" value="ECO:0007669"/>
    <property type="project" value="UniProtKB-SubCell"/>
</dbReference>
<dbReference type="PROSITE" id="PS00086">
    <property type="entry name" value="CYTOCHROME_P450"/>
    <property type="match status" value="1"/>
</dbReference>
<comment type="caution">
    <text evidence="16">The sequence shown here is derived from an EMBL/GenBank/DDBJ whole genome shotgun (WGS) entry which is preliminary data.</text>
</comment>
<proteinExistence type="inferred from homology"/>
<evidence type="ECO:0000256" key="10">
    <source>
        <dbReference type="ARBA" id="ARBA00023002"/>
    </source>
</evidence>
<comment type="function">
    <text evidence="2">May be involved in the metabolism of insect hormones and in the breakdown of synthetic insecticides.</text>
</comment>
<feature type="non-terminal residue" evidence="16">
    <location>
        <position position="1"/>
    </location>
</feature>